<feature type="binding site" evidence="4">
    <location>
        <begin position="384"/>
        <end position="391"/>
    </location>
    <ligand>
        <name>ATP</name>
        <dbReference type="ChEBI" id="CHEBI:30616"/>
    </ligand>
</feature>
<evidence type="ECO:0000256" key="1">
    <source>
        <dbReference type="ARBA" id="ARBA00022737"/>
    </source>
</evidence>
<dbReference type="Proteomes" id="UP000248924">
    <property type="component" value="Unassembled WGS sequence"/>
</dbReference>
<dbReference type="PROSITE" id="PS50901">
    <property type="entry name" value="FTSK"/>
    <property type="match status" value="2"/>
</dbReference>
<dbReference type="NCBIfam" id="TIGR03925">
    <property type="entry name" value="T7SS_EccC_b"/>
    <property type="match status" value="1"/>
</dbReference>
<evidence type="ECO:0000256" key="5">
    <source>
        <dbReference type="SAM" id="MobiDB-lite"/>
    </source>
</evidence>
<feature type="non-terminal residue" evidence="7">
    <location>
        <position position="1"/>
    </location>
</feature>
<feature type="domain" description="FtsK" evidence="6">
    <location>
        <begin position="84"/>
        <end position="280"/>
    </location>
</feature>
<feature type="domain" description="FtsK" evidence="6">
    <location>
        <begin position="367"/>
        <end position="551"/>
    </location>
</feature>
<evidence type="ECO:0000256" key="3">
    <source>
        <dbReference type="ARBA" id="ARBA00022840"/>
    </source>
</evidence>
<dbReference type="InterPro" id="IPR002543">
    <property type="entry name" value="FtsK_dom"/>
</dbReference>
<dbReference type="GO" id="GO:0005524">
    <property type="term" value="F:ATP binding"/>
    <property type="evidence" value="ECO:0007669"/>
    <property type="project" value="UniProtKB-UniRule"/>
</dbReference>
<evidence type="ECO:0000313" key="7">
    <source>
        <dbReference type="EMBL" id="PZG05037.1"/>
    </source>
</evidence>
<evidence type="ECO:0000259" key="6">
    <source>
        <dbReference type="PROSITE" id="PS50901"/>
    </source>
</evidence>
<feature type="binding site" evidence="4">
    <location>
        <begin position="103"/>
        <end position="110"/>
    </location>
    <ligand>
        <name>ATP</name>
        <dbReference type="ChEBI" id="CHEBI:30616"/>
    </ligand>
</feature>
<feature type="region of interest" description="Disordered" evidence="5">
    <location>
        <begin position="543"/>
        <end position="567"/>
    </location>
</feature>
<protein>
    <submittedName>
        <fullName evidence="7">Type VII secretion protein EccCb</fullName>
    </submittedName>
</protein>
<dbReference type="SUPFAM" id="SSF52540">
    <property type="entry name" value="P-loop containing nucleoside triphosphate hydrolases"/>
    <property type="match status" value="2"/>
</dbReference>
<comment type="caution">
    <text evidence="7">The sequence shown here is derived from an EMBL/GenBank/DDBJ whole genome shotgun (WGS) entry which is preliminary data.</text>
</comment>
<dbReference type="RefSeq" id="WP_111219905.1">
    <property type="nucleotide sequence ID" value="NZ_POTY01000398.1"/>
</dbReference>
<reference evidence="7 8" key="1">
    <citation type="submission" date="2018-01" db="EMBL/GenBank/DDBJ databases">
        <title>Draft genome sequence of Jishengella sp. NA12.</title>
        <authorList>
            <person name="Sahin N."/>
            <person name="Ay H."/>
            <person name="Saygin H."/>
        </authorList>
    </citation>
    <scope>NUCLEOTIDE SEQUENCE [LARGE SCALE GENOMIC DNA]</scope>
    <source>
        <strain evidence="7 8">NA12</strain>
    </source>
</reference>
<gene>
    <name evidence="7" type="primary">eccCb</name>
    <name evidence="7" type="ORF">C1I95_32945</name>
</gene>
<organism evidence="7 8">
    <name type="scientific">Micromonospora craterilacus</name>
    <dbReference type="NCBI Taxonomy" id="1655439"/>
    <lineage>
        <taxon>Bacteria</taxon>
        <taxon>Bacillati</taxon>
        <taxon>Actinomycetota</taxon>
        <taxon>Actinomycetes</taxon>
        <taxon>Micromonosporales</taxon>
        <taxon>Micromonosporaceae</taxon>
        <taxon>Micromonospora</taxon>
    </lineage>
</organism>
<dbReference type="InterPro" id="IPR050206">
    <property type="entry name" value="FtsK/SpoIIIE/SftA"/>
</dbReference>
<keyword evidence="8" id="KW-1185">Reference proteome</keyword>
<dbReference type="PANTHER" id="PTHR22683">
    <property type="entry name" value="SPORULATION PROTEIN RELATED"/>
    <property type="match status" value="1"/>
</dbReference>
<dbReference type="PANTHER" id="PTHR22683:SF1">
    <property type="entry name" value="TYPE VII SECRETION SYSTEM PROTEIN ESSC"/>
    <property type="match status" value="1"/>
</dbReference>
<evidence type="ECO:0000256" key="2">
    <source>
        <dbReference type="ARBA" id="ARBA00022741"/>
    </source>
</evidence>
<evidence type="ECO:0000256" key="4">
    <source>
        <dbReference type="PROSITE-ProRule" id="PRU00289"/>
    </source>
</evidence>
<keyword evidence="3 4" id="KW-0067">ATP-binding</keyword>
<keyword evidence="1" id="KW-0677">Repeat</keyword>
<dbReference type="Gene3D" id="3.40.50.300">
    <property type="entry name" value="P-loop containing nucleotide triphosphate hydrolases"/>
    <property type="match status" value="2"/>
</dbReference>
<dbReference type="AlphaFoldDB" id="A0A2W2E600"/>
<dbReference type="EMBL" id="POTY01000398">
    <property type="protein sequence ID" value="PZG05037.1"/>
    <property type="molecule type" value="Genomic_DNA"/>
</dbReference>
<sequence>APPVAEQDEDGRETLLDLLVGRLAGQGPPAHQVWLPPLDGAPALDELVGPLAVDPVRGLTFGNPELHGTLQVPVAMVDRPYEQRRDLLWLALDGAAGHVAVVGGTQSGKSTALRTLICALALTHTPAEVQVYCLDFGGGGLASVRDLPHVGGVTGRADPTGVRRTVGEMATVLADRERTFAELGLESMAAWRQRRDAQVTAGEPRTDPFGDVFLVIDGWATLRGEYDDLEPLITDLATRGLSYGVHVVATAVRWLDFRPAIRDLFGSRLELRLGDPSDSLVARRAAADVPEQTPGRGITSESLHFLTALPQLAGSETAGLVKQVTAAWAGPAAPRVRLLPAVLPYADLDLDATTGLRIPVGIAEADLRPVVLDFTTEPHFVVYGDAECGKSSFLRALATSIVSRFTPEQARLILVDYRRSLLGAIETPHLIGYGTAAAHTADLVESAAGYLQGRIPGPEVGPAQLRDRSWWSGPELFVLVDDYDLVASGPSNPLRALEEHLPHARDVGLHLVLVRRSGGAGRAQYEPVVQRLRELSTSGLVMSGSPEEGALVGPVRPGPLPPGRGRLFTRREGVRLVQLAHLSPQ</sequence>
<proteinExistence type="predicted"/>
<dbReference type="InterPro" id="IPR023837">
    <property type="entry name" value="EccCb-like_Actinobacteria"/>
</dbReference>
<name>A0A2W2E600_9ACTN</name>
<evidence type="ECO:0000313" key="8">
    <source>
        <dbReference type="Proteomes" id="UP000248924"/>
    </source>
</evidence>
<keyword evidence="2 4" id="KW-0547">Nucleotide-binding</keyword>
<dbReference type="InterPro" id="IPR027417">
    <property type="entry name" value="P-loop_NTPase"/>
</dbReference>
<accession>A0A2W2E600</accession>
<dbReference type="GO" id="GO:0003677">
    <property type="term" value="F:DNA binding"/>
    <property type="evidence" value="ECO:0007669"/>
    <property type="project" value="InterPro"/>
</dbReference>
<dbReference type="Pfam" id="PF01580">
    <property type="entry name" value="FtsK_SpoIIIE"/>
    <property type="match status" value="2"/>
</dbReference>
<dbReference type="OrthoDB" id="9807790at2"/>